<dbReference type="InterPro" id="IPR033695">
    <property type="entry name" value="POLO_box_2"/>
</dbReference>
<dbReference type="AlphaFoldDB" id="X6LYX1"/>
<evidence type="ECO:0000313" key="9">
    <source>
        <dbReference type="EMBL" id="ETO06819.1"/>
    </source>
</evidence>
<dbReference type="OMA" id="RICGWID"/>
<dbReference type="OrthoDB" id="408964at2759"/>
<dbReference type="PANTHER" id="PTHR24345">
    <property type="entry name" value="SERINE/THREONINE-PROTEIN KINASE PLK"/>
    <property type="match status" value="1"/>
</dbReference>
<feature type="non-terminal residue" evidence="9">
    <location>
        <position position="1"/>
    </location>
</feature>
<accession>X6LYX1</accession>
<keyword evidence="2" id="KW-0808">Transferase</keyword>
<evidence type="ECO:0000256" key="6">
    <source>
        <dbReference type="ARBA" id="ARBA00022840"/>
    </source>
</evidence>
<dbReference type="InterPro" id="IPR000959">
    <property type="entry name" value="POLO_box_dom"/>
</dbReference>
<reference evidence="9 10" key="1">
    <citation type="journal article" date="2013" name="Curr. Biol.">
        <title>The Genome of the Foraminiferan Reticulomyxa filosa.</title>
        <authorList>
            <person name="Glockner G."/>
            <person name="Hulsmann N."/>
            <person name="Schleicher M."/>
            <person name="Noegel A.A."/>
            <person name="Eichinger L."/>
            <person name="Gallinger C."/>
            <person name="Pawlowski J."/>
            <person name="Sierra R."/>
            <person name="Euteneuer U."/>
            <person name="Pillet L."/>
            <person name="Moustafa A."/>
            <person name="Platzer M."/>
            <person name="Groth M."/>
            <person name="Szafranski K."/>
            <person name="Schliwa M."/>
        </authorList>
    </citation>
    <scope>NUCLEOTIDE SEQUENCE [LARGE SCALE GENOMIC DNA]</scope>
</reference>
<dbReference type="CDD" id="cd13117">
    <property type="entry name" value="POLO_box_2"/>
    <property type="match status" value="1"/>
</dbReference>
<protein>
    <recommendedName>
        <fullName evidence="8">POLO box domain-containing protein</fullName>
    </recommendedName>
</protein>
<evidence type="ECO:0000256" key="7">
    <source>
        <dbReference type="SAM" id="MobiDB-lite"/>
    </source>
</evidence>
<keyword evidence="1" id="KW-0723">Serine/threonine-protein kinase</keyword>
<dbReference type="EMBL" id="ASPP01026767">
    <property type="protein sequence ID" value="ETO06819.1"/>
    <property type="molecule type" value="Genomic_DNA"/>
</dbReference>
<organism evidence="9 10">
    <name type="scientific">Reticulomyxa filosa</name>
    <dbReference type="NCBI Taxonomy" id="46433"/>
    <lineage>
        <taxon>Eukaryota</taxon>
        <taxon>Sar</taxon>
        <taxon>Rhizaria</taxon>
        <taxon>Retaria</taxon>
        <taxon>Foraminifera</taxon>
        <taxon>Monothalamids</taxon>
        <taxon>Reticulomyxidae</taxon>
        <taxon>Reticulomyxa</taxon>
    </lineage>
</organism>
<evidence type="ECO:0000256" key="2">
    <source>
        <dbReference type="ARBA" id="ARBA00022679"/>
    </source>
</evidence>
<feature type="domain" description="POLO box" evidence="8">
    <location>
        <begin position="58"/>
        <end position="143"/>
    </location>
</feature>
<evidence type="ECO:0000256" key="3">
    <source>
        <dbReference type="ARBA" id="ARBA00022737"/>
    </source>
</evidence>
<dbReference type="CDD" id="cd13118">
    <property type="entry name" value="POLO_box_1"/>
    <property type="match status" value="1"/>
</dbReference>
<dbReference type="InterPro" id="IPR036947">
    <property type="entry name" value="POLO_box_dom_sf"/>
</dbReference>
<gene>
    <name evidence="9" type="ORF">RFI_30572</name>
</gene>
<feature type="domain" description="POLO box" evidence="8">
    <location>
        <begin position="185"/>
        <end position="265"/>
    </location>
</feature>
<keyword evidence="5" id="KW-0418">Kinase</keyword>
<keyword evidence="10" id="KW-1185">Reference proteome</keyword>
<keyword evidence="6" id="KW-0067">ATP-binding</keyword>
<comment type="caution">
    <text evidence="9">The sequence shown here is derived from an EMBL/GenBank/DDBJ whole genome shotgun (WGS) entry which is preliminary data.</text>
</comment>
<dbReference type="Gene3D" id="3.30.1120.30">
    <property type="entry name" value="POLO box domain"/>
    <property type="match status" value="2"/>
</dbReference>
<evidence type="ECO:0000259" key="8">
    <source>
        <dbReference type="PROSITE" id="PS50078"/>
    </source>
</evidence>
<dbReference type="GO" id="GO:0005634">
    <property type="term" value="C:nucleus"/>
    <property type="evidence" value="ECO:0007669"/>
    <property type="project" value="TreeGrafter"/>
</dbReference>
<dbReference type="Proteomes" id="UP000023152">
    <property type="component" value="Unassembled WGS sequence"/>
</dbReference>
<dbReference type="PANTHER" id="PTHR24345:SF0">
    <property type="entry name" value="CELL CYCLE SERINE_THREONINE-PROTEIN KINASE CDC5_MSD2"/>
    <property type="match status" value="1"/>
</dbReference>
<sequence>NNNNNNNNNKLNVYISENVPETSEKEKKESRNIMQHAPRIPILNVNNGNTDHVRICGWIDSYAKKYGVGYLLSNKCMGVYFNDSSKIVMCPDKQTVFYIDNICTGKDEEQQRSSIQEMSIGNYPSHLAKKMTLLLHFDNYLRQKCENEKENKEEEREKEKENENENEKKEEEVGGGKFERDEIVFVRKYVKTKYAISFRLNNKTVHTIFMDKTQVVVFTNSQTIVYIDKHQNKQSMSLCQAFNSQSKDLQKRMKYTQKLIEKGFRSR</sequence>
<evidence type="ECO:0000256" key="4">
    <source>
        <dbReference type="ARBA" id="ARBA00022741"/>
    </source>
</evidence>
<name>X6LYX1_RETFI</name>
<feature type="region of interest" description="Disordered" evidence="7">
    <location>
        <begin position="148"/>
        <end position="173"/>
    </location>
</feature>
<dbReference type="GO" id="GO:0005524">
    <property type="term" value="F:ATP binding"/>
    <property type="evidence" value="ECO:0007669"/>
    <property type="project" value="UniProtKB-KW"/>
</dbReference>
<dbReference type="Pfam" id="PF00659">
    <property type="entry name" value="POLO_box"/>
    <property type="match status" value="2"/>
</dbReference>
<evidence type="ECO:0000256" key="5">
    <source>
        <dbReference type="ARBA" id="ARBA00022777"/>
    </source>
</evidence>
<proteinExistence type="predicted"/>
<dbReference type="SUPFAM" id="SSF82615">
    <property type="entry name" value="Polo-box domain"/>
    <property type="match status" value="2"/>
</dbReference>
<evidence type="ECO:0000313" key="10">
    <source>
        <dbReference type="Proteomes" id="UP000023152"/>
    </source>
</evidence>
<keyword evidence="3" id="KW-0677">Repeat</keyword>
<keyword evidence="4" id="KW-0547">Nucleotide-binding</keyword>
<dbReference type="InterPro" id="IPR033701">
    <property type="entry name" value="POLO_box_1"/>
</dbReference>
<dbReference type="PROSITE" id="PS50078">
    <property type="entry name" value="POLO_BOX"/>
    <property type="match status" value="2"/>
</dbReference>
<evidence type="ECO:0000256" key="1">
    <source>
        <dbReference type="ARBA" id="ARBA00022527"/>
    </source>
</evidence>
<dbReference type="GO" id="GO:0004674">
    <property type="term" value="F:protein serine/threonine kinase activity"/>
    <property type="evidence" value="ECO:0007669"/>
    <property type="project" value="UniProtKB-KW"/>
</dbReference>